<dbReference type="EMBL" id="MT143155">
    <property type="protein sequence ID" value="QJA93517.1"/>
    <property type="molecule type" value="Genomic_DNA"/>
</dbReference>
<organism evidence="3">
    <name type="scientific">viral metagenome</name>
    <dbReference type="NCBI Taxonomy" id="1070528"/>
    <lineage>
        <taxon>unclassified sequences</taxon>
        <taxon>metagenomes</taxon>
        <taxon>organismal metagenomes</taxon>
    </lineage>
</organism>
<sequence>MMATLMYFCSVLWLACGILEIARGEPFNLLLRAFLLSSLFLLVGLYEDETRRI</sequence>
<dbReference type="EMBL" id="MT142343">
    <property type="protein sequence ID" value="QJA78580.1"/>
    <property type="molecule type" value="Genomic_DNA"/>
</dbReference>
<dbReference type="AlphaFoldDB" id="A0A6M3LE71"/>
<gene>
    <name evidence="2" type="ORF">MM415A01050_0026</name>
    <name evidence="3" type="ORF">MM415B04202_0006</name>
</gene>
<keyword evidence="1" id="KW-1133">Transmembrane helix</keyword>
<evidence type="ECO:0000313" key="2">
    <source>
        <dbReference type="EMBL" id="QJA78580.1"/>
    </source>
</evidence>
<accession>A0A6M3LE71</accession>
<evidence type="ECO:0000313" key="3">
    <source>
        <dbReference type="EMBL" id="QJA93517.1"/>
    </source>
</evidence>
<evidence type="ECO:0000256" key="1">
    <source>
        <dbReference type="SAM" id="Phobius"/>
    </source>
</evidence>
<reference evidence="3" key="1">
    <citation type="submission" date="2020-03" db="EMBL/GenBank/DDBJ databases">
        <title>The deep terrestrial virosphere.</title>
        <authorList>
            <person name="Holmfeldt K."/>
            <person name="Nilsson E."/>
            <person name="Simone D."/>
            <person name="Lopez-Fernandez M."/>
            <person name="Wu X."/>
            <person name="de Brujin I."/>
            <person name="Lundin D."/>
            <person name="Andersson A."/>
            <person name="Bertilsson S."/>
            <person name="Dopson M."/>
        </authorList>
    </citation>
    <scope>NUCLEOTIDE SEQUENCE</scope>
    <source>
        <strain evidence="2">MM415A01050</strain>
        <strain evidence="3">MM415B04202</strain>
    </source>
</reference>
<protein>
    <submittedName>
        <fullName evidence="3">Uncharacterized protein</fullName>
    </submittedName>
</protein>
<name>A0A6M3LE71_9ZZZZ</name>
<feature type="transmembrane region" description="Helical" evidence="1">
    <location>
        <begin position="29"/>
        <end position="46"/>
    </location>
</feature>
<keyword evidence="1" id="KW-0812">Transmembrane</keyword>
<keyword evidence="1" id="KW-0472">Membrane</keyword>
<proteinExistence type="predicted"/>